<comment type="caution">
    <text evidence="4">The sequence shown here is derived from an EMBL/GenBank/DDBJ whole genome shotgun (WGS) entry which is preliminary data.</text>
</comment>
<proteinExistence type="predicted"/>
<dbReference type="PROSITE" id="PS51257">
    <property type="entry name" value="PROKAR_LIPOPROTEIN"/>
    <property type="match status" value="1"/>
</dbReference>
<reference evidence="4" key="2">
    <citation type="submission" date="2024-02" db="EMBL/GenBank/DDBJ databases">
        <authorList>
            <person name="Prathaban M."/>
            <person name="Mythili R."/>
            <person name="Sharmila Devi N."/>
            <person name="Sobanaa M."/>
            <person name="Prathiviraj R."/>
            <person name="Selvin J."/>
        </authorList>
    </citation>
    <scope>NUCLEOTIDE SEQUENCE</scope>
    <source>
        <strain evidence="4">MP1014</strain>
    </source>
</reference>
<evidence type="ECO:0000256" key="2">
    <source>
        <dbReference type="SAM" id="SignalP"/>
    </source>
</evidence>
<feature type="signal peptide" evidence="2">
    <location>
        <begin position="1"/>
        <end position="27"/>
    </location>
</feature>
<name>A0ABU7Z7D4_9MICO</name>
<dbReference type="RefSeq" id="WP_332901969.1">
    <property type="nucleotide sequence ID" value="NZ_JBAGLP010000117.1"/>
</dbReference>
<reference evidence="4" key="1">
    <citation type="journal article" date="2024" name="Antonie Van Leeuwenhoek">
        <title>Isoptericola haloaureus sp. nov., a dimorphic actinobacterium isolated from mangrove sediments of southeast India, implicating biosaline agricultural significance through nitrogen fixation and salt tolerance genes.</title>
        <authorList>
            <person name="Prathaban M."/>
            <person name="Prathiviraj R."/>
            <person name="Ravichandran M."/>
            <person name="Natarajan S.D."/>
            <person name="Sobanaa M."/>
            <person name="Hari Krishna Kumar S."/>
            <person name="Chandrasekar V."/>
            <person name="Selvin J."/>
        </authorList>
    </citation>
    <scope>NUCLEOTIDE SEQUENCE</scope>
    <source>
        <strain evidence="4">MP1014</strain>
    </source>
</reference>
<dbReference type="Gene3D" id="2.170.130.30">
    <property type="match status" value="1"/>
</dbReference>
<keyword evidence="2" id="KW-0732">Signal</keyword>
<sequence length="149" mass="15496">MKIVMRTTSTRLLSAAAAGALSVGLLAACGQDDTPAADPADTSASVTATQETSDADAEDAEESAEDVTELTYAGQDGETALDLLLEADPEAEVTGEGDMAYVTGIQGHSADEDEFWGLYVDGEMAQVGAGSLETEDGQEIRWTLEEITE</sequence>
<organism evidence="4 5">
    <name type="scientific">Isoptericola haloaureus</name>
    <dbReference type="NCBI Taxonomy" id="1542902"/>
    <lineage>
        <taxon>Bacteria</taxon>
        <taxon>Bacillati</taxon>
        <taxon>Actinomycetota</taxon>
        <taxon>Actinomycetes</taxon>
        <taxon>Micrococcales</taxon>
        <taxon>Promicromonosporaceae</taxon>
        <taxon>Isoptericola</taxon>
    </lineage>
</organism>
<accession>A0ABU7Z7D4</accession>
<dbReference type="Proteomes" id="UP001310387">
    <property type="component" value="Unassembled WGS sequence"/>
</dbReference>
<gene>
    <name evidence="4" type="ORF">V5O49_09240</name>
</gene>
<feature type="domain" description="Transcobalamin-like C-terminal" evidence="3">
    <location>
        <begin position="77"/>
        <end position="145"/>
    </location>
</feature>
<feature type="compositionally biased region" description="Low complexity" evidence="1">
    <location>
        <begin position="33"/>
        <end position="52"/>
    </location>
</feature>
<dbReference type="EMBL" id="JBAGLP010000117">
    <property type="protein sequence ID" value="MEG3615302.1"/>
    <property type="molecule type" value="Genomic_DNA"/>
</dbReference>
<protein>
    <submittedName>
        <fullName evidence="4">DUF4430 domain-containing protein</fullName>
    </submittedName>
</protein>
<feature type="chain" id="PRO_5045255052" evidence="2">
    <location>
        <begin position="28"/>
        <end position="149"/>
    </location>
</feature>
<dbReference type="Pfam" id="PF14478">
    <property type="entry name" value="DUF4430"/>
    <property type="match status" value="1"/>
</dbReference>
<evidence type="ECO:0000259" key="3">
    <source>
        <dbReference type="Pfam" id="PF14478"/>
    </source>
</evidence>
<dbReference type="InterPro" id="IPR027954">
    <property type="entry name" value="Transcobalamin-like_C"/>
</dbReference>
<feature type="region of interest" description="Disordered" evidence="1">
    <location>
        <begin position="33"/>
        <end position="73"/>
    </location>
</feature>
<evidence type="ECO:0000313" key="4">
    <source>
        <dbReference type="EMBL" id="MEG3615302.1"/>
    </source>
</evidence>
<keyword evidence="5" id="KW-1185">Reference proteome</keyword>
<feature type="compositionally biased region" description="Acidic residues" evidence="1">
    <location>
        <begin position="53"/>
        <end position="68"/>
    </location>
</feature>
<evidence type="ECO:0000256" key="1">
    <source>
        <dbReference type="SAM" id="MobiDB-lite"/>
    </source>
</evidence>
<evidence type="ECO:0000313" key="5">
    <source>
        <dbReference type="Proteomes" id="UP001310387"/>
    </source>
</evidence>